<accession>A0A2R6NWK5</accession>
<dbReference type="PANTHER" id="PTHR43895:SF32">
    <property type="entry name" value="SERINE_THREONINE-PROTEIN KINASE CHK1"/>
    <property type="match status" value="1"/>
</dbReference>
<feature type="domain" description="Protein kinase" evidence="9">
    <location>
        <begin position="23"/>
        <end position="294"/>
    </location>
</feature>
<evidence type="ECO:0000256" key="2">
    <source>
        <dbReference type="ARBA" id="ARBA00022527"/>
    </source>
</evidence>
<dbReference type="SMART" id="SM00220">
    <property type="entry name" value="S_TKc"/>
    <property type="match status" value="1"/>
</dbReference>
<dbReference type="GO" id="GO:0004674">
    <property type="term" value="F:protein serine/threonine kinase activity"/>
    <property type="evidence" value="ECO:0007669"/>
    <property type="project" value="UniProtKB-KW"/>
</dbReference>
<dbReference type="OrthoDB" id="541276at2759"/>
<evidence type="ECO:0000259" key="9">
    <source>
        <dbReference type="PROSITE" id="PS50011"/>
    </source>
</evidence>
<comment type="caution">
    <text evidence="10">The sequence shown here is derived from an EMBL/GenBank/DDBJ whole genome shotgun (WGS) entry which is preliminary data.</text>
</comment>
<keyword evidence="11" id="KW-1185">Reference proteome</keyword>
<dbReference type="Proteomes" id="UP000186601">
    <property type="component" value="Unassembled WGS sequence"/>
</dbReference>
<keyword evidence="4" id="KW-0547">Nucleotide-binding</keyword>
<evidence type="ECO:0000256" key="7">
    <source>
        <dbReference type="ARBA" id="ARBA00047899"/>
    </source>
</evidence>
<proteinExistence type="predicted"/>
<comment type="catalytic activity">
    <reaction evidence="7">
        <text>L-threonyl-[protein] + ATP = O-phospho-L-threonyl-[protein] + ADP + H(+)</text>
        <dbReference type="Rhea" id="RHEA:46608"/>
        <dbReference type="Rhea" id="RHEA-COMP:11060"/>
        <dbReference type="Rhea" id="RHEA-COMP:11605"/>
        <dbReference type="ChEBI" id="CHEBI:15378"/>
        <dbReference type="ChEBI" id="CHEBI:30013"/>
        <dbReference type="ChEBI" id="CHEBI:30616"/>
        <dbReference type="ChEBI" id="CHEBI:61977"/>
        <dbReference type="ChEBI" id="CHEBI:456216"/>
        <dbReference type="EC" id="2.7.11.1"/>
    </reaction>
</comment>
<dbReference type="SUPFAM" id="SSF56112">
    <property type="entry name" value="Protein kinase-like (PK-like)"/>
    <property type="match status" value="1"/>
</dbReference>
<evidence type="ECO:0000256" key="6">
    <source>
        <dbReference type="ARBA" id="ARBA00022840"/>
    </source>
</evidence>
<sequence length="449" mass="48968">MAIFSSILPNLVGHTLHSGPVKLRLLHKAGCGAYGVVYLAWDLSTPQHNPTFYAVKCLLKYEPGSDLAHIQQREIAFHKSVSHHPNVATLHTVIEEEYYVYLVMDYYEGGDLFSAICDRRSFVDNNHNVKRSFLQLLDAVQACHDAGIYHRDLKPENVLCSQSDSRFFLSDFGLATRSVVSSSFGCGSSFYLSPECIGSSSDPVPYSTRHSDVWSLGVILTNMLTGRNPWRVASAALDEGYAQYVRDGPQYLACVLPISLEAAGILGKILDPNSLTRTTIPELKVAIMNATDFFPLDDVPEYIRLADQSFETSLENADGDVGTCSVIDVTFEMQVPPSLIPMYSGPSSDVRTLTLEITTSSFVNQISSSTTSDSDSESGGPVTPVTRSIELTAVVPHLELAADMGSAGVEQVVLVAEPAKAHTARARRPSSTTVQRFIGAIHRMAVRAQ</sequence>
<evidence type="ECO:0000256" key="1">
    <source>
        <dbReference type="ARBA" id="ARBA00012513"/>
    </source>
</evidence>
<dbReference type="InterPro" id="IPR000719">
    <property type="entry name" value="Prot_kinase_dom"/>
</dbReference>
<dbReference type="PANTHER" id="PTHR43895">
    <property type="entry name" value="CALCIUM/CALMODULIN-DEPENDENT PROTEIN KINASE KINASE-RELATED"/>
    <property type="match status" value="1"/>
</dbReference>
<dbReference type="PROSITE" id="PS50011">
    <property type="entry name" value="PROTEIN_KINASE_DOM"/>
    <property type="match status" value="1"/>
</dbReference>
<protein>
    <recommendedName>
        <fullName evidence="1">non-specific serine/threonine protein kinase</fullName>
        <ecNumber evidence="1">2.7.11.1</ecNumber>
    </recommendedName>
</protein>
<reference evidence="10 11" key="1">
    <citation type="submission" date="2018-02" db="EMBL/GenBank/DDBJ databases">
        <title>Genome sequence of the basidiomycete white-rot fungus Phlebia centrifuga.</title>
        <authorList>
            <person name="Granchi Z."/>
            <person name="Peng M."/>
            <person name="de Vries R.P."/>
            <person name="Hilden K."/>
            <person name="Makela M.R."/>
            <person name="Grigoriev I."/>
            <person name="Riley R."/>
        </authorList>
    </citation>
    <scope>NUCLEOTIDE SEQUENCE [LARGE SCALE GENOMIC DNA]</scope>
    <source>
        <strain evidence="10 11">FBCC195</strain>
    </source>
</reference>
<comment type="catalytic activity">
    <reaction evidence="8">
        <text>L-seryl-[protein] + ATP = O-phospho-L-seryl-[protein] + ADP + H(+)</text>
        <dbReference type="Rhea" id="RHEA:17989"/>
        <dbReference type="Rhea" id="RHEA-COMP:9863"/>
        <dbReference type="Rhea" id="RHEA-COMP:11604"/>
        <dbReference type="ChEBI" id="CHEBI:15378"/>
        <dbReference type="ChEBI" id="CHEBI:29999"/>
        <dbReference type="ChEBI" id="CHEBI:30616"/>
        <dbReference type="ChEBI" id="CHEBI:83421"/>
        <dbReference type="ChEBI" id="CHEBI:456216"/>
        <dbReference type="EC" id="2.7.11.1"/>
    </reaction>
</comment>
<organism evidence="10 11">
    <name type="scientific">Hermanssonia centrifuga</name>
    <dbReference type="NCBI Taxonomy" id="98765"/>
    <lineage>
        <taxon>Eukaryota</taxon>
        <taxon>Fungi</taxon>
        <taxon>Dikarya</taxon>
        <taxon>Basidiomycota</taxon>
        <taxon>Agaricomycotina</taxon>
        <taxon>Agaricomycetes</taxon>
        <taxon>Polyporales</taxon>
        <taxon>Meruliaceae</taxon>
        <taxon>Hermanssonia</taxon>
    </lineage>
</organism>
<dbReference type="Gene3D" id="1.10.510.10">
    <property type="entry name" value="Transferase(Phosphotransferase) domain 1"/>
    <property type="match status" value="1"/>
</dbReference>
<dbReference type="GO" id="GO:0005524">
    <property type="term" value="F:ATP binding"/>
    <property type="evidence" value="ECO:0007669"/>
    <property type="project" value="UniProtKB-KW"/>
</dbReference>
<dbReference type="PROSITE" id="PS00108">
    <property type="entry name" value="PROTEIN_KINASE_ST"/>
    <property type="match status" value="1"/>
</dbReference>
<dbReference type="EMBL" id="MLYV02000750">
    <property type="protein sequence ID" value="PSR78327.1"/>
    <property type="molecule type" value="Genomic_DNA"/>
</dbReference>
<keyword evidence="5" id="KW-0418">Kinase</keyword>
<evidence type="ECO:0000256" key="3">
    <source>
        <dbReference type="ARBA" id="ARBA00022679"/>
    </source>
</evidence>
<keyword evidence="3" id="KW-0808">Transferase</keyword>
<evidence type="ECO:0000313" key="11">
    <source>
        <dbReference type="Proteomes" id="UP000186601"/>
    </source>
</evidence>
<keyword evidence="6" id="KW-0067">ATP-binding</keyword>
<evidence type="ECO:0000256" key="4">
    <source>
        <dbReference type="ARBA" id="ARBA00022741"/>
    </source>
</evidence>
<dbReference type="InterPro" id="IPR011009">
    <property type="entry name" value="Kinase-like_dom_sf"/>
</dbReference>
<evidence type="ECO:0000256" key="5">
    <source>
        <dbReference type="ARBA" id="ARBA00022777"/>
    </source>
</evidence>
<dbReference type="STRING" id="98765.A0A2R6NWK5"/>
<dbReference type="EC" id="2.7.11.1" evidence="1"/>
<evidence type="ECO:0000313" key="10">
    <source>
        <dbReference type="EMBL" id="PSR78327.1"/>
    </source>
</evidence>
<dbReference type="GO" id="GO:0007165">
    <property type="term" value="P:signal transduction"/>
    <property type="evidence" value="ECO:0007669"/>
    <property type="project" value="TreeGrafter"/>
</dbReference>
<dbReference type="AlphaFoldDB" id="A0A2R6NWK5"/>
<dbReference type="Pfam" id="PF00069">
    <property type="entry name" value="Pkinase"/>
    <property type="match status" value="1"/>
</dbReference>
<dbReference type="InterPro" id="IPR008271">
    <property type="entry name" value="Ser/Thr_kinase_AS"/>
</dbReference>
<gene>
    <name evidence="10" type="ORF">PHLCEN_2v7449</name>
</gene>
<name>A0A2R6NWK5_9APHY</name>
<evidence type="ECO:0000256" key="8">
    <source>
        <dbReference type="ARBA" id="ARBA00048679"/>
    </source>
</evidence>
<keyword evidence="2" id="KW-0723">Serine/threonine-protein kinase</keyword>